<keyword evidence="3" id="KW-1185">Reference proteome</keyword>
<comment type="caution">
    <text evidence="2">The sequence shown here is derived from an EMBL/GenBank/DDBJ whole genome shotgun (WGS) entry which is preliminary data.</text>
</comment>
<proteinExistence type="predicted"/>
<evidence type="ECO:0000313" key="2">
    <source>
        <dbReference type="EMBL" id="RXI05742.1"/>
    </source>
</evidence>
<organism evidence="2 3">
    <name type="scientific">Malus domestica</name>
    <name type="common">Apple</name>
    <name type="synonym">Pyrus malus</name>
    <dbReference type="NCBI Taxonomy" id="3750"/>
    <lineage>
        <taxon>Eukaryota</taxon>
        <taxon>Viridiplantae</taxon>
        <taxon>Streptophyta</taxon>
        <taxon>Embryophyta</taxon>
        <taxon>Tracheophyta</taxon>
        <taxon>Spermatophyta</taxon>
        <taxon>Magnoliopsida</taxon>
        <taxon>eudicotyledons</taxon>
        <taxon>Gunneridae</taxon>
        <taxon>Pentapetalae</taxon>
        <taxon>rosids</taxon>
        <taxon>fabids</taxon>
        <taxon>Rosales</taxon>
        <taxon>Rosaceae</taxon>
        <taxon>Amygdaloideae</taxon>
        <taxon>Maleae</taxon>
        <taxon>Malus</taxon>
    </lineage>
</organism>
<evidence type="ECO:0000256" key="1">
    <source>
        <dbReference type="SAM" id="MobiDB-lite"/>
    </source>
</evidence>
<name>A0A498KJG3_MALDO</name>
<protein>
    <submittedName>
        <fullName evidence="2">Uncharacterized protein</fullName>
    </submittedName>
</protein>
<sequence length="71" mass="7917">MSTRTKSTNSLRRSEAWVEAYCADSKLYDPASGDDSSSEEEVISAPSRNKGPEKPKTEEKLKRDPSLPQEN</sequence>
<feature type="compositionally biased region" description="Basic and acidic residues" evidence="1">
    <location>
        <begin position="50"/>
        <end position="65"/>
    </location>
</feature>
<evidence type="ECO:0000313" key="3">
    <source>
        <dbReference type="Proteomes" id="UP000290289"/>
    </source>
</evidence>
<reference evidence="2 3" key="1">
    <citation type="submission" date="2018-10" db="EMBL/GenBank/DDBJ databases">
        <title>A high-quality apple genome assembly.</title>
        <authorList>
            <person name="Hu J."/>
        </authorList>
    </citation>
    <scope>NUCLEOTIDE SEQUENCE [LARGE SCALE GENOMIC DNA]</scope>
    <source>
        <strain evidence="3">cv. HFTH1</strain>
        <tissue evidence="2">Young leaf</tissue>
    </source>
</reference>
<dbReference type="AlphaFoldDB" id="A0A498KJG3"/>
<gene>
    <name evidence="2" type="ORF">DVH24_017784</name>
</gene>
<dbReference type="EMBL" id="RDQH01000328">
    <property type="protein sequence ID" value="RXI05742.1"/>
    <property type="molecule type" value="Genomic_DNA"/>
</dbReference>
<feature type="region of interest" description="Disordered" evidence="1">
    <location>
        <begin position="27"/>
        <end position="71"/>
    </location>
</feature>
<dbReference type="Proteomes" id="UP000290289">
    <property type="component" value="Chromosome 2"/>
</dbReference>
<accession>A0A498KJG3</accession>